<protein>
    <recommendedName>
        <fullName evidence="3">F-box/LRR-repeat protein</fullName>
    </recommendedName>
</protein>
<organism evidence="1 2">
    <name type="scientific">Oedothorax gibbosus</name>
    <dbReference type="NCBI Taxonomy" id="931172"/>
    <lineage>
        <taxon>Eukaryota</taxon>
        <taxon>Metazoa</taxon>
        <taxon>Ecdysozoa</taxon>
        <taxon>Arthropoda</taxon>
        <taxon>Chelicerata</taxon>
        <taxon>Arachnida</taxon>
        <taxon>Araneae</taxon>
        <taxon>Araneomorphae</taxon>
        <taxon>Entelegynae</taxon>
        <taxon>Araneoidea</taxon>
        <taxon>Linyphiidae</taxon>
        <taxon>Erigoninae</taxon>
        <taxon>Oedothorax</taxon>
    </lineage>
</organism>
<dbReference type="Gene3D" id="3.80.10.10">
    <property type="entry name" value="Ribonuclease Inhibitor"/>
    <property type="match status" value="1"/>
</dbReference>
<sequence>LKVLSLSTCCFSGPVFESSTDEKIEEIQEEFTTFITKCNEVEKFSICHCKFDCRSCYMEDILPLISKWPNLKHLTVLQVKELRTCQFLQSIAGACPKLTSLDLIFIGIPRVCHFLPNLTYILAKSKELKFLRINQPGLYPMHPHIWKHIHKARALEGICLLTHLNTAIENTTIVDAISKLPRLHLFHLISSTVGERFASAIKRVMVDNGVKQPDVKVKFPDSSFNNQRLTYLSNFTCKMRHLPLD</sequence>
<evidence type="ECO:0008006" key="3">
    <source>
        <dbReference type="Google" id="ProtNLM"/>
    </source>
</evidence>
<dbReference type="AlphaFoldDB" id="A0AAV6U998"/>
<keyword evidence="2" id="KW-1185">Reference proteome</keyword>
<evidence type="ECO:0000313" key="2">
    <source>
        <dbReference type="Proteomes" id="UP000827092"/>
    </source>
</evidence>
<dbReference type="SUPFAM" id="SSF52047">
    <property type="entry name" value="RNI-like"/>
    <property type="match status" value="1"/>
</dbReference>
<proteinExistence type="predicted"/>
<dbReference type="Proteomes" id="UP000827092">
    <property type="component" value="Unassembled WGS sequence"/>
</dbReference>
<dbReference type="InterPro" id="IPR032675">
    <property type="entry name" value="LRR_dom_sf"/>
</dbReference>
<evidence type="ECO:0000313" key="1">
    <source>
        <dbReference type="EMBL" id="KAG8180885.1"/>
    </source>
</evidence>
<feature type="non-terminal residue" evidence="1">
    <location>
        <position position="1"/>
    </location>
</feature>
<gene>
    <name evidence="1" type="ORF">JTE90_018385</name>
</gene>
<reference evidence="1 2" key="1">
    <citation type="journal article" date="2022" name="Nat. Ecol. Evol.">
        <title>A masculinizing supergene underlies an exaggerated male reproductive morph in a spider.</title>
        <authorList>
            <person name="Hendrickx F."/>
            <person name="De Corte Z."/>
            <person name="Sonet G."/>
            <person name="Van Belleghem S.M."/>
            <person name="Kostlbacher S."/>
            <person name="Vangestel C."/>
        </authorList>
    </citation>
    <scope>NUCLEOTIDE SEQUENCE [LARGE SCALE GENOMIC DNA]</scope>
    <source>
        <strain evidence="1">W744_W776</strain>
    </source>
</reference>
<comment type="caution">
    <text evidence="1">The sequence shown here is derived from an EMBL/GenBank/DDBJ whole genome shotgun (WGS) entry which is preliminary data.</text>
</comment>
<dbReference type="EMBL" id="JAFNEN010000543">
    <property type="protein sequence ID" value="KAG8180885.1"/>
    <property type="molecule type" value="Genomic_DNA"/>
</dbReference>
<name>A0AAV6U998_9ARAC</name>
<accession>A0AAV6U998</accession>